<protein>
    <submittedName>
        <fullName evidence="2">Uncharacterized protein</fullName>
    </submittedName>
</protein>
<comment type="caution">
    <text evidence="2">The sequence shown here is derived from an EMBL/GenBank/DDBJ whole genome shotgun (WGS) entry which is preliminary data.</text>
</comment>
<dbReference type="AlphaFoldDB" id="A0AA88S8Y3"/>
<reference evidence="2" key="1">
    <citation type="submission" date="2023-07" db="EMBL/GenBank/DDBJ databases">
        <title>Chromosome-level Genome Assembly of Striped Snakehead (Channa striata).</title>
        <authorList>
            <person name="Liu H."/>
        </authorList>
    </citation>
    <scope>NUCLEOTIDE SEQUENCE</scope>
    <source>
        <strain evidence="2">Gz</strain>
        <tissue evidence="2">Muscle</tissue>
    </source>
</reference>
<gene>
    <name evidence="2" type="ORF">Q5P01_021119</name>
</gene>
<organism evidence="2 3">
    <name type="scientific">Channa striata</name>
    <name type="common">Snakehead murrel</name>
    <name type="synonym">Ophicephalus striatus</name>
    <dbReference type="NCBI Taxonomy" id="64152"/>
    <lineage>
        <taxon>Eukaryota</taxon>
        <taxon>Metazoa</taxon>
        <taxon>Chordata</taxon>
        <taxon>Craniata</taxon>
        <taxon>Vertebrata</taxon>
        <taxon>Euteleostomi</taxon>
        <taxon>Actinopterygii</taxon>
        <taxon>Neopterygii</taxon>
        <taxon>Teleostei</taxon>
        <taxon>Neoteleostei</taxon>
        <taxon>Acanthomorphata</taxon>
        <taxon>Anabantaria</taxon>
        <taxon>Anabantiformes</taxon>
        <taxon>Channoidei</taxon>
        <taxon>Channidae</taxon>
        <taxon>Channa</taxon>
    </lineage>
</organism>
<proteinExistence type="predicted"/>
<sequence>MPLHGPRKTAIANITEEEKKRGSEEWKERGVKSQMERNRDRRPEKEGDEAAGVYNKTNHPPWFATLQSATRTLYR</sequence>
<evidence type="ECO:0000313" key="3">
    <source>
        <dbReference type="Proteomes" id="UP001187415"/>
    </source>
</evidence>
<dbReference type="Proteomes" id="UP001187415">
    <property type="component" value="Unassembled WGS sequence"/>
</dbReference>
<feature type="compositionally biased region" description="Basic and acidic residues" evidence="1">
    <location>
        <begin position="16"/>
        <end position="45"/>
    </location>
</feature>
<keyword evidence="3" id="KW-1185">Reference proteome</keyword>
<dbReference type="EMBL" id="JAUPFM010000017">
    <property type="protein sequence ID" value="KAK2823944.1"/>
    <property type="molecule type" value="Genomic_DNA"/>
</dbReference>
<evidence type="ECO:0000256" key="1">
    <source>
        <dbReference type="SAM" id="MobiDB-lite"/>
    </source>
</evidence>
<evidence type="ECO:0000313" key="2">
    <source>
        <dbReference type="EMBL" id="KAK2823944.1"/>
    </source>
</evidence>
<accession>A0AA88S8Y3</accession>
<feature type="region of interest" description="Disordered" evidence="1">
    <location>
        <begin position="1"/>
        <end position="61"/>
    </location>
</feature>
<name>A0AA88S8Y3_CHASR</name>